<feature type="region of interest" description="Disordered" evidence="1">
    <location>
        <begin position="1"/>
        <end position="28"/>
    </location>
</feature>
<gene>
    <name evidence="2" type="ORF">HG15A2_09990</name>
</gene>
<proteinExistence type="predicted"/>
<dbReference type="EMBL" id="CP036263">
    <property type="protein sequence ID" value="QDS97733.1"/>
    <property type="molecule type" value="Genomic_DNA"/>
</dbReference>
<evidence type="ECO:0000256" key="1">
    <source>
        <dbReference type="SAM" id="MobiDB-lite"/>
    </source>
</evidence>
<organism evidence="2 3">
    <name type="scientific">Adhaeretor mobilis</name>
    <dbReference type="NCBI Taxonomy" id="1930276"/>
    <lineage>
        <taxon>Bacteria</taxon>
        <taxon>Pseudomonadati</taxon>
        <taxon>Planctomycetota</taxon>
        <taxon>Planctomycetia</taxon>
        <taxon>Pirellulales</taxon>
        <taxon>Lacipirellulaceae</taxon>
        <taxon>Adhaeretor</taxon>
    </lineage>
</organism>
<protein>
    <submittedName>
        <fullName evidence="2">Uncharacterized protein</fullName>
    </submittedName>
</protein>
<dbReference type="KEGG" id="amob:HG15A2_09990"/>
<name>A0A517MS74_9BACT</name>
<reference evidence="2 3" key="1">
    <citation type="submission" date="2019-02" db="EMBL/GenBank/DDBJ databases">
        <title>Deep-cultivation of Planctomycetes and their phenomic and genomic characterization uncovers novel biology.</title>
        <authorList>
            <person name="Wiegand S."/>
            <person name="Jogler M."/>
            <person name="Boedeker C."/>
            <person name="Pinto D."/>
            <person name="Vollmers J."/>
            <person name="Rivas-Marin E."/>
            <person name="Kohn T."/>
            <person name="Peeters S.H."/>
            <person name="Heuer A."/>
            <person name="Rast P."/>
            <person name="Oberbeckmann S."/>
            <person name="Bunk B."/>
            <person name="Jeske O."/>
            <person name="Meyerdierks A."/>
            <person name="Storesund J.E."/>
            <person name="Kallscheuer N."/>
            <person name="Luecker S."/>
            <person name="Lage O.M."/>
            <person name="Pohl T."/>
            <person name="Merkel B.J."/>
            <person name="Hornburger P."/>
            <person name="Mueller R.-W."/>
            <person name="Bruemmer F."/>
            <person name="Labrenz M."/>
            <person name="Spormann A.M."/>
            <person name="Op den Camp H."/>
            <person name="Overmann J."/>
            <person name="Amann R."/>
            <person name="Jetten M.S.M."/>
            <person name="Mascher T."/>
            <person name="Medema M.H."/>
            <person name="Devos D.P."/>
            <person name="Kaster A.-K."/>
            <person name="Ovreas L."/>
            <person name="Rohde M."/>
            <person name="Galperin M.Y."/>
            <person name="Jogler C."/>
        </authorList>
    </citation>
    <scope>NUCLEOTIDE SEQUENCE [LARGE SCALE GENOMIC DNA]</scope>
    <source>
        <strain evidence="2 3">HG15A2</strain>
    </source>
</reference>
<evidence type="ECO:0000313" key="3">
    <source>
        <dbReference type="Proteomes" id="UP000319852"/>
    </source>
</evidence>
<dbReference type="Proteomes" id="UP000319852">
    <property type="component" value="Chromosome"/>
</dbReference>
<accession>A0A517MS74</accession>
<sequence>MGPSNPGGFSAPGQKSRSAQGAFPCKLGPEASTSPHDFAVIASCIAAAWVEIAGRNDPDLGISVTLPPRGAKVFPAGCGLDRVDLDDDFLQHGMFDMLAAKGRR</sequence>
<keyword evidence="3" id="KW-1185">Reference proteome</keyword>
<dbReference type="AlphaFoldDB" id="A0A517MS74"/>
<evidence type="ECO:0000313" key="2">
    <source>
        <dbReference type="EMBL" id="QDS97733.1"/>
    </source>
</evidence>